<dbReference type="Proteomes" id="UP000800036">
    <property type="component" value="Unassembled WGS sequence"/>
</dbReference>
<feature type="region of interest" description="Disordered" evidence="1">
    <location>
        <begin position="1"/>
        <end position="63"/>
    </location>
</feature>
<dbReference type="AlphaFoldDB" id="A0A6A5UIN0"/>
<evidence type="ECO:0000256" key="1">
    <source>
        <dbReference type="SAM" id="MobiDB-lite"/>
    </source>
</evidence>
<gene>
    <name evidence="2" type="ORF">BU23DRAFT_36416</name>
</gene>
<dbReference type="EMBL" id="ML976771">
    <property type="protein sequence ID" value="KAF1965053.1"/>
    <property type="molecule type" value="Genomic_DNA"/>
</dbReference>
<sequence length="63" mass="6963">MEIRQPMQEANGETFQRAYTTMHQSQGPIDMKAEKQGESAPVESRSSNSSNGSEKDTNNNTSN</sequence>
<proteinExistence type="predicted"/>
<evidence type="ECO:0000313" key="3">
    <source>
        <dbReference type="Proteomes" id="UP000800036"/>
    </source>
</evidence>
<organism evidence="2 3">
    <name type="scientific">Bimuria novae-zelandiae CBS 107.79</name>
    <dbReference type="NCBI Taxonomy" id="1447943"/>
    <lineage>
        <taxon>Eukaryota</taxon>
        <taxon>Fungi</taxon>
        <taxon>Dikarya</taxon>
        <taxon>Ascomycota</taxon>
        <taxon>Pezizomycotina</taxon>
        <taxon>Dothideomycetes</taxon>
        <taxon>Pleosporomycetidae</taxon>
        <taxon>Pleosporales</taxon>
        <taxon>Massarineae</taxon>
        <taxon>Didymosphaeriaceae</taxon>
        <taxon>Bimuria</taxon>
    </lineage>
</organism>
<protein>
    <submittedName>
        <fullName evidence="2">Uncharacterized protein</fullName>
    </submittedName>
</protein>
<feature type="compositionally biased region" description="Polar residues" evidence="1">
    <location>
        <begin position="11"/>
        <end position="27"/>
    </location>
</feature>
<keyword evidence="3" id="KW-1185">Reference proteome</keyword>
<evidence type="ECO:0000313" key="2">
    <source>
        <dbReference type="EMBL" id="KAF1965053.1"/>
    </source>
</evidence>
<name>A0A6A5UIN0_9PLEO</name>
<accession>A0A6A5UIN0</accession>
<reference evidence="2" key="1">
    <citation type="journal article" date="2020" name="Stud. Mycol.">
        <title>101 Dothideomycetes genomes: a test case for predicting lifestyles and emergence of pathogens.</title>
        <authorList>
            <person name="Haridas S."/>
            <person name="Albert R."/>
            <person name="Binder M."/>
            <person name="Bloem J."/>
            <person name="Labutti K."/>
            <person name="Salamov A."/>
            <person name="Andreopoulos B."/>
            <person name="Baker S."/>
            <person name="Barry K."/>
            <person name="Bills G."/>
            <person name="Bluhm B."/>
            <person name="Cannon C."/>
            <person name="Castanera R."/>
            <person name="Culley D."/>
            <person name="Daum C."/>
            <person name="Ezra D."/>
            <person name="Gonzalez J."/>
            <person name="Henrissat B."/>
            <person name="Kuo A."/>
            <person name="Liang C."/>
            <person name="Lipzen A."/>
            <person name="Lutzoni F."/>
            <person name="Magnuson J."/>
            <person name="Mondo S."/>
            <person name="Nolan M."/>
            <person name="Ohm R."/>
            <person name="Pangilinan J."/>
            <person name="Park H.-J."/>
            <person name="Ramirez L."/>
            <person name="Alfaro M."/>
            <person name="Sun H."/>
            <person name="Tritt A."/>
            <person name="Yoshinaga Y."/>
            <person name="Zwiers L.-H."/>
            <person name="Turgeon B."/>
            <person name="Goodwin S."/>
            <person name="Spatafora J."/>
            <person name="Crous P."/>
            <person name="Grigoriev I."/>
        </authorList>
    </citation>
    <scope>NUCLEOTIDE SEQUENCE</scope>
    <source>
        <strain evidence="2">CBS 107.79</strain>
    </source>
</reference>